<evidence type="ECO:0000313" key="1">
    <source>
        <dbReference type="Proteomes" id="UP000694865"/>
    </source>
</evidence>
<dbReference type="Proteomes" id="UP000694865">
    <property type="component" value="Unplaced"/>
</dbReference>
<proteinExistence type="predicted"/>
<protein>
    <submittedName>
        <fullName evidence="2">Uncharacterized protein LOC100376343</fullName>
    </submittedName>
</protein>
<dbReference type="GeneID" id="100376343"/>
<name>A0ABM0H0H5_SACKO</name>
<sequence length="157" mass="18667">MQWMIASLSMQSNTDDAMANNCYPLKPKISETDDQHERLTSRHIETLGFLQEVVRENKRLKATVDELQVTLSSREELFEVTRTSKERIKKFQEECLQKIKKSKEELVKRHNEEIMKLVADKLETENVWLQERKKVMKSPLYGCRLLFHQESRPLFLN</sequence>
<reference evidence="2" key="1">
    <citation type="submission" date="2025-08" db="UniProtKB">
        <authorList>
            <consortium name="RefSeq"/>
        </authorList>
    </citation>
    <scope>IDENTIFICATION</scope>
    <source>
        <tissue evidence="2">Testes</tissue>
    </source>
</reference>
<organism evidence="1 2">
    <name type="scientific">Saccoglossus kowalevskii</name>
    <name type="common">Acorn worm</name>
    <dbReference type="NCBI Taxonomy" id="10224"/>
    <lineage>
        <taxon>Eukaryota</taxon>
        <taxon>Metazoa</taxon>
        <taxon>Hemichordata</taxon>
        <taxon>Enteropneusta</taxon>
        <taxon>Harrimaniidae</taxon>
        <taxon>Saccoglossus</taxon>
    </lineage>
</organism>
<dbReference type="RefSeq" id="XP_002741490.1">
    <property type="nucleotide sequence ID" value="XM_002741444.2"/>
</dbReference>
<accession>A0ABM0H0H5</accession>
<keyword evidence="1" id="KW-1185">Reference proteome</keyword>
<gene>
    <name evidence="2" type="primary">LOC100376343</name>
</gene>
<evidence type="ECO:0000313" key="2">
    <source>
        <dbReference type="RefSeq" id="XP_002741490.1"/>
    </source>
</evidence>